<dbReference type="SUPFAM" id="SSF140931">
    <property type="entry name" value="Fic-like"/>
    <property type="match status" value="1"/>
</dbReference>
<dbReference type="EMBL" id="KV878986">
    <property type="protein sequence ID" value="OJJ96298.1"/>
    <property type="molecule type" value="Genomic_DNA"/>
</dbReference>
<accession>A0A1L9WJI2</accession>
<dbReference type="InterPro" id="IPR036597">
    <property type="entry name" value="Fido-like_dom_sf"/>
</dbReference>
<dbReference type="Proteomes" id="UP000184546">
    <property type="component" value="Unassembled WGS sequence"/>
</dbReference>
<feature type="domain" description="Fido" evidence="1">
    <location>
        <begin position="1"/>
        <end position="64"/>
    </location>
</feature>
<dbReference type="RefSeq" id="XP_020052638.1">
    <property type="nucleotide sequence ID" value="XM_020201896.1"/>
</dbReference>
<organism evidence="2 3">
    <name type="scientific">Aspergillus aculeatus (strain ATCC 16872 / CBS 172.66 / WB 5094)</name>
    <dbReference type="NCBI Taxonomy" id="690307"/>
    <lineage>
        <taxon>Eukaryota</taxon>
        <taxon>Fungi</taxon>
        <taxon>Dikarya</taxon>
        <taxon>Ascomycota</taxon>
        <taxon>Pezizomycotina</taxon>
        <taxon>Eurotiomycetes</taxon>
        <taxon>Eurotiomycetidae</taxon>
        <taxon>Eurotiales</taxon>
        <taxon>Aspergillaceae</taxon>
        <taxon>Aspergillus</taxon>
        <taxon>Aspergillus subgen. Circumdati</taxon>
    </lineage>
</organism>
<dbReference type="Pfam" id="PF02661">
    <property type="entry name" value="Fic"/>
    <property type="match status" value="1"/>
</dbReference>
<dbReference type="PROSITE" id="PS51459">
    <property type="entry name" value="FIDO"/>
    <property type="match status" value="1"/>
</dbReference>
<dbReference type="AlphaFoldDB" id="A0A1L9WJI2"/>
<protein>
    <recommendedName>
        <fullName evidence="1">Fido domain-containing protein</fullName>
    </recommendedName>
</protein>
<evidence type="ECO:0000259" key="1">
    <source>
        <dbReference type="PROSITE" id="PS51459"/>
    </source>
</evidence>
<dbReference type="Gene3D" id="1.10.3290.10">
    <property type="entry name" value="Fido-like domain"/>
    <property type="match status" value="1"/>
</dbReference>
<dbReference type="InterPro" id="IPR003812">
    <property type="entry name" value="Fido"/>
</dbReference>
<evidence type="ECO:0000313" key="2">
    <source>
        <dbReference type="EMBL" id="OJJ96298.1"/>
    </source>
</evidence>
<dbReference type="VEuPathDB" id="FungiDB:ASPACDRAFT_47068"/>
<reference evidence="3" key="1">
    <citation type="journal article" date="2017" name="Genome Biol.">
        <title>Comparative genomics reveals high biological diversity and specific adaptations in the industrially and medically important fungal genus Aspergillus.</title>
        <authorList>
            <person name="de Vries R.P."/>
            <person name="Riley R."/>
            <person name="Wiebenga A."/>
            <person name="Aguilar-Osorio G."/>
            <person name="Amillis S."/>
            <person name="Uchima C.A."/>
            <person name="Anderluh G."/>
            <person name="Asadollahi M."/>
            <person name="Askin M."/>
            <person name="Barry K."/>
            <person name="Battaglia E."/>
            <person name="Bayram O."/>
            <person name="Benocci T."/>
            <person name="Braus-Stromeyer S.A."/>
            <person name="Caldana C."/>
            <person name="Canovas D."/>
            <person name="Cerqueira G.C."/>
            <person name="Chen F."/>
            <person name="Chen W."/>
            <person name="Choi C."/>
            <person name="Clum A."/>
            <person name="Dos Santos R.A."/>
            <person name="Damasio A.R."/>
            <person name="Diallinas G."/>
            <person name="Emri T."/>
            <person name="Fekete E."/>
            <person name="Flipphi M."/>
            <person name="Freyberg S."/>
            <person name="Gallo A."/>
            <person name="Gournas C."/>
            <person name="Habgood R."/>
            <person name="Hainaut M."/>
            <person name="Harispe M.L."/>
            <person name="Henrissat B."/>
            <person name="Hilden K.S."/>
            <person name="Hope R."/>
            <person name="Hossain A."/>
            <person name="Karabika E."/>
            <person name="Karaffa L."/>
            <person name="Karanyi Z."/>
            <person name="Krasevec N."/>
            <person name="Kuo A."/>
            <person name="Kusch H."/>
            <person name="LaButti K."/>
            <person name="Lagendijk E.L."/>
            <person name="Lapidus A."/>
            <person name="Levasseur A."/>
            <person name="Lindquist E."/>
            <person name="Lipzen A."/>
            <person name="Logrieco A.F."/>
            <person name="MacCabe A."/>
            <person name="Maekelae M.R."/>
            <person name="Malavazi I."/>
            <person name="Melin P."/>
            <person name="Meyer V."/>
            <person name="Mielnichuk N."/>
            <person name="Miskei M."/>
            <person name="Molnar A.P."/>
            <person name="Mule G."/>
            <person name="Ngan C.Y."/>
            <person name="Orejas M."/>
            <person name="Orosz E."/>
            <person name="Ouedraogo J.P."/>
            <person name="Overkamp K.M."/>
            <person name="Park H.-S."/>
            <person name="Perrone G."/>
            <person name="Piumi F."/>
            <person name="Punt P.J."/>
            <person name="Ram A.F."/>
            <person name="Ramon A."/>
            <person name="Rauscher S."/>
            <person name="Record E."/>
            <person name="Riano-Pachon D.M."/>
            <person name="Robert V."/>
            <person name="Roehrig J."/>
            <person name="Ruller R."/>
            <person name="Salamov A."/>
            <person name="Salih N.S."/>
            <person name="Samson R.A."/>
            <person name="Sandor E."/>
            <person name="Sanguinetti M."/>
            <person name="Schuetze T."/>
            <person name="Sepcic K."/>
            <person name="Shelest E."/>
            <person name="Sherlock G."/>
            <person name="Sophianopoulou V."/>
            <person name="Squina F.M."/>
            <person name="Sun H."/>
            <person name="Susca A."/>
            <person name="Todd R.B."/>
            <person name="Tsang A."/>
            <person name="Unkles S.E."/>
            <person name="van de Wiele N."/>
            <person name="van Rossen-Uffink D."/>
            <person name="Oliveira J.V."/>
            <person name="Vesth T.C."/>
            <person name="Visser J."/>
            <person name="Yu J.-H."/>
            <person name="Zhou M."/>
            <person name="Andersen M.R."/>
            <person name="Archer D.B."/>
            <person name="Baker S.E."/>
            <person name="Benoit I."/>
            <person name="Brakhage A.A."/>
            <person name="Braus G.H."/>
            <person name="Fischer R."/>
            <person name="Frisvad J.C."/>
            <person name="Goldman G.H."/>
            <person name="Houbraken J."/>
            <person name="Oakley B."/>
            <person name="Pocsi I."/>
            <person name="Scazzocchio C."/>
            <person name="Seiboth B."/>
            <person name="vanKuyk P.A."/>
            <person name="Wortman J."/>
            <person name="Dyer P.S."/>
            <person name="Grigoriev I.V."/>
        </authorList>
    </citation>
    <scope>NUCLEOTIDE SEQUENCE [LARGE SCALE GENOMIC DNA]</scope>
    <source>
        <strain evidence="3">ATCC 16872 / CBS 172.66 / WB 5094</strain>
    </source>
</reference>
<dbReference type="OrthoDB" id="439046at2759"/>
<dbReference type="GeneID" id="30975710"/>
<evidence type="ECO:0000313" key="3">
    <source>
        <dbReference type="Proteomes" id="UP000184546"/>
    </source>
</evidence>
<proteinExistence type="predicted"/>
<name>A0A1L9WJI2_ASPA1</name>
<sequence length="98" mass="10947">MIHPFADGNGRMCRLILNAILLKYAGIVISVGENDEGRRQYLDIQRRSGEHMKGSGELETLILKKLIPRYRALKQKVTGKKGSWKADASSPSYIAVSM</sequence>
<gene>
    <name evidence="2" type="ORF">ASPACDRAFT_47068</name>
</gene>
<keyword evidence="3" id="KW-1185">Reference proteome</keyword>